<dbReference type="Proteomes" id="UP000251891">
    <property type="component" value="Unassembled WGS sequence"/>
</dbReference>
<dbReference type="InterPro" id="IPR041289">
    <property type="entry name" value="Bact_RF_family3"/>
</dbReference>
<name>A0A365H266_9ACTN</name>
<organism evidence="2 3">
    <name type="scientific">Actinomadura craniellae</name>
    <dbReference type="NCBI Taxonomy" id="2231787"/>
    <lineage>
        <taxon>Bacteria</taxon>
        <taxon>Bacillati</taxon>
        <taxon>Actinomycetota</taxon>
        <taxon>Actinomycetes</taxon>
        <taxon>Streptosporangiales</taxon>
        <taxon>Thermomonosporaceae</taxon>
        <taxon>Actinomadura</taxon>
    </lineage>
</organism>
<reference evidence="2 3" key="1">
    <citation type="submission" date="2018-06" db="EMBL/GenBank/DDBJ databases">
        <title>Actinomadura craniellae sp. nov. isolated from marine sponge Craniella sp.</title>
        <authorList>
            <person name="Li L."/>
            <person name="Xu Q.H."/>
            <person name="Lin H.W."/>
            <person name="Lu Y.H."/>
        </authorList>
    </citation>
    <scope>NUCLEOTIDE SEQUENCE [LARGE SCALE GENOMIC DNA]</scope>
    <source>
        <strain evidence="2 3">LHW63021</strain>
    </source>
</reference>
<dbReference type="EMBL" id="QLYX01000010">
    <property type="protein sequence ID" value="RAY13194.1"/>
    <property type="molecule type" value="Genomic_DNA"/>
</dbReference>
<evidence type="ECO:0008006" key="4">
    <source>
        <dbReference type="Google" id="ProtNLM"/>
    </source>
</evidence>
<accession>A0A365H266</accession>
<evidence type="ECO:0000313" key="2">
    <source>
        <dbReference type="EMBL" id="RAY13194.1"/>
    </source>
</evidence>
<feature type="region of interest" description="Disordered" evidence="1">
    <location>
        <begin position="164"/>
        <end position="183"/>
    </location>
</feature>
<comment type="caution">
    <text evidence="2">The sequence shown here is derived from an EMBL/GenBank/DDBJ whole genome shotgun (WGS) entry which is preliminary data.</text>
</comment>
<dbReference type="AlphaFoldDB" id="A0A365H266"/>
<evidence type="ECO:0000256" key="1">
    <source>
        <dbReference type="SAM" id="MobiDB-lite"/>
    </source>
</evidence>
<evidence type="ECO:0000313" key="3">
    <source>
        <dbReference type="Proteomes" id="UP000251891"/>
    </source>
</evidence>
<dbReference type="RefSeq" id="WP_111869887.1">
    <property type="nucleotide sequence ID" value="NZ_QLYX01000010.1"/>
</dbReference>
<gene>
    <name evidence="2" type="ORF">DPM19_22155</name>
</gene>
<keyword evidence="3" id="KW-1185">Reference proteome</keyword>
<proteinExistence type="predicted"/>
<dbReference type="OrthoDB" id="3449793at2"/>
<dbReference type="Pfam" id="PF18845">
    <property type="entry name" value="baeRF_family3"/>
    <property type="match status" value="1"/>
</dbReference>
<sequence>MDAVTLSQLRKPRTFPAVSVLMPTSRHAPENQQDPIRLRNLLAEVRRRLRADGRISPGTADEVVHGLEAAAGEVDLAHAGDALVLLAAPAEHHAFMLAQPVDERVVVDTTFVTRDLVAEYTRSRRYWVLALSDRRVRLLDGFDDELAEISLYGFPMRHRLPEDAAEGAGKLDRPPRTSPDERQRQFFREVGTALDRVLAEDRRPVVVAGVTRHHAFFDEVAGPAVTVAGRIEGCHETTSPHDLAVLARPVLAAYEDLREVAVLAELEAARNARRYAAGLDETTRLAEEGRAAHLVVERGYYAPALRDGDTLILIEGDASLYHGDVIDDVVDHVIETVLDYGGDVTFVSDGFLIDHDRIAMVVRY</sequence>
<protein>
    <recommendedName>
        <fullName evidence="4">Chemotaxis protein</fullName>
    </recommendedName>
</protein>
<feature type="compositionally biased region" description="Basic and acidic residues" evidence="1">
    <location>
        <begin position="169"/>
        <end position="183"/>
    </location>
</feature>